<dbReference type="RefSeq" id="WP_231002777.1">
    <property type="nucleotide sequence ID" value="NZ_JAJNEC010000003.1"/>
</dbReference>
<sequence length="173" mass="20051">MRLIAIADAYDMIYKWFDHLRSKGHYICGYVIMPNHVHALIAFRNTGQLINTIVGNGKRFLAYSIVDRLKRDGAEGLLAQLSSAVDKRGKMKHKIHEVWEPSFDWKECRTNTYMLQKLNYIHDNPCKGRWKLASAPADYIHSSAHYYISGVQGVYDMFHYCELADIDLTLPLR</sequence>
<organism evidence="1 2">
    <name type="scientific">Niabella pedocola</name>
    <dbReference type="NCBI Taxonomy" id="1752077"/>
    <lineage>
        <taxon>Bacteria</taxon>
        <taxon>Pseudomonadati</taxon>
        <taxon>Bacteroidota</taxon>
        <taxon>Chitinophagia</taxon>
        <taxon>Chitinophagales</taxon>
        <taxon>Chitinophagaceae</taxon>
        <taxon>Niabella</taxon>
    </lineage>
</organism>
<gene>
    <name evidence="1" type="ORF">LQ567_03825</name>
</gene>
<proteinExistence type="predicted"/>
<dbReference type="InterPro" id="IPR036515">
    <property type="entry name" value="Transposase_17_sf"/>
</dbReference>
<dbReference type="Proteomes" id="UP001199816">
    <property type="component" value="Unassembled WGS sequence"/>
</dbReference>
<accession>A0ABS8PLJ6</accession>
<comment type="caution">
    <text evidence="1">The sequence shown here is derived from an EMBL/GenBank/DDBJ whole genome shotgun (WGS) entry which is preliminary data.</text>
</comment>
<dbReference type="SUPFAM" id="SSF143422">
    <property type="entry name" value="Transposase IS200-like"/>
    <property type="match status" value="1"/>
</dbReference>
<keyword evidence="2" id="KW-1185">Reference proteome</keyword>
<reference evidence="1 2" key="1">
    <citation type="submission" date="2021-11" db="EMBL/GenBank/DDBJ databases">
        <title>Genomic of Niabella pedocola.</title>
        <authorList>
            <person name="Wu T."/>
        </authorList>
    </citation>
    <scope>NUCLEOTIDE SEQUENCE [LARGE SCALE GENOMIC DNA]</scope>
    <source>
        <strain evidence="1 2">JCM 31011</strain>
    </source>
</reference>
<name>A0ABS8PLJ6_9BACT</name>
<protein>
    <recommendedName>
        <fullName evidence="3">Transposase IS200-like domain-containing protein</fullName>
    </recommendedName>
</protein>
<evidence type="ECO:0008006" key="3">
    <source>
        <dbReference type="Google" id="ProtNLM"/>
    </source>
</evidence>
<evidence type="ECO:0000313" key="1">
    <source>
        <dbReference type="EMBL" id="MCD2421876.1"/>
    </source>
</evidence>
<evidence type="ECO:0000313" key="2">
    <source>
        <dbReference type="Proteomes" id="UP001199816"/>
    </source>
</evidence>
<dbReference type="Gene3D" id="3.30.70.1290">
    <property type="entry name" value="Transposase IS200-like"/>
    <property type="match status" value="1"/>
</dbReference>
<dbReference type="EMBL" id="JAJNEC010000003">
    <property type="protein sequence ID" value="MCD2421876.1"/>
    <property type="molecule type" value="Genomic_DNA"/>
</dbReference>